<evidence type="ECO:0000313" key="9">
    <source>
        <dbReference type="EMBL" id="NDV86840.1"/>
    </source>
</evidence>
<dbReference type="CDD" id="cd06550">
    <property type="entry name" value="TM_ABC_iron-siderophores_like"/>
    <property type="match status" value="1"/>
</dbReference>
<comment type="caution">
    <text evidence="9">The sequence shown here is derived from an EMBL/GenBank/DDBJ whole genome shotgun (WGS) entry which is preliminary data.</text>
</comment>
<dbReference type="RefSeq" id="WP_163043592.1">
    <property type="nucleotide sequence ID" value="NZ_JAAAMJ010000005.1"/>
</dbReference>
<feature type="transmembrane region" description="Helical" evidence="8">
    <location>
        <begin position="195"/>
        <end position="212"/>
    </location>
</feature>
<evidence type="ECO:0000256" key="7">
    <source>
        <dbReference type="ARBA" id="ARBA00023136"/>
    </source>
</evidence>
<dbReference type="Pfam" id="PF01032">
    <property type="entry name" value="FecCD"/>
    <property type="match status" value="1"/>
</dbReference>
<feature type="transmembrane region" description="Helical" evidence="8">
    <location>
        <begin position="219"/>
        <end position="238"/>
    </location>
</feature>
<dbReference type="Gene3D" id="1.10.3470.10">
    <property type="entry name" value="ABC transporter involved in vitamin B12 uptake, BtuC"/>
    <property type="match status" value="1"/>
</dbReference>
<evidence type="ECO:0000256" key="3">
    <source>
        <dbReference type="ARBA" id="ARBA00022448"/>
    </source>
</evidence>
<dbReference type="InterPro" id="IPR000522">
    <property type="entry name" value="ABC_transptr_permease_BtuC"/>
</dbReference>
<dbReference type="EMBL" id="JAAAMJ010000005">
    <property type="protein sequence ID" value="NDV86840.1"/>
    <property type="molecule type" value="Genomic_DNA"/>
</dbReference>
<feature type="transmembrane region" description="Helical" evidence="8">
    <location>
        <begin position="300"/>
        <end position="322"/>
    </location>
</feature>
<feature type="transmembrane region" description="Helical" evidence="8">
    <location>
        <begin position="139"/>
        <end position="157"/>
    </location>
</feature>
<proteinExistence type="inferred from homology"/>
<dbReference type="GO" id="GO:0022857">
    <property type="term" value="F:transmembrane transporter activity"/>
    <property type="evidence" value="ECO:0007669"/>
    <property type="project" value="InterPro"/>
</dbReference>
<evidence type="ECO:0000256" key="4">
    <source>
        <dbReference type="ARBA" id="ARBA00022475"/>
    </source>
</evidence>
<dbReference type="Proteomes" id="UP000476332">
    <property type="component" value="Unassembled WGS sequence"/>
</dbReference>
<feature type="transmembrane region" description="Helical" evidence="8">
    <location>
        <begin position="328"/>
        <end position="347"/>
    </location>
</feature>
<dbReference type="PANTHER" id="PTHR30472">
    <property type="entry name" value="FERRIC ENTEROBACTIN TRANSPORT SYSTEM PERMEASE PROTEIN"/>
    <property type="match status" value="1"/>
</dbReference>
<dbReference type="GO" id="GO:0033214">
    <property type="term" value="P:siderophore-iron import into cell"/>
    <property type="evidence" value="ECO:0007669"/>
    <property type="project" value="TreeGrafter"/>
</dbReference>
<accession>A0A6L9MH52</accession>
<comment type="subcellular location">
    <subcellularLocation>
        <location evidence="1">Cell membrane</location>
        <topology evidence="1">Multi-pass membrane protein</topology>
    </subcellularLocation>
</comment>
<feature type="transmembrane region" description="Helical" evidence="8">
    <location>
        <begin position="111"/>
        <end position="133"/>
    </location>
</feature>
<feature type="transmembrane region" description="Helical" evidence="8">
    <location>
        <begin position="20"/>
        <end position="44"/>
    </location>
</feature>
<dbReference type="InterPro" id="IPR037294">
    <property type="entry name" value="ABC_BtuC-like"/>
</dbReference>
<gene>
    <name evidence="9" type="ORF">GTW51_09005</name>
</gene>
<comment type="similarity">
    <text evidence="2">Belongs to the binding-protein-dependent transport system permease family. FecCD subfamily.</text>
</comment>
<evidence type="ECO:0000256" key="8">
    <source>
        <dbReference type="SAM" id="Phobius"/>
    </source>
</evidence>
<evidence type="ECO:0000256" key="1">
    <source>
        <dbReference type="ARBA" id="ARBA00004651"/>
    </source>
</evidence>
<keyword evidence="3" id="KW-0813">Transport</keyword>
<organism evidence="9 10">
    <name type="scientific">Aurantimonas aggregata</name>
    <dbReference type="NCBI Taxonomy" id="2047720"/>
    <lineage>
        <taxon>Bacteria</taxon>
        <taxon>Pseudomonadati</taxon>
        <taxon>Pseudomonadota</taxon>
        <taxon>Alphaproteobacteria</taxon>
        <taxon>Hyphomicrobiales</taxon>
        <taxon>Aurantimonadaceae</taxon>
        <taxon>Aurantimonas</taxon>
    </lineage>
</organism>
<keyword evidence="10" id="KW-1185">Reference proteome</keyword>
<keyword evidence="7 8" id="KW-0472">Membrane</keyword>
<dbReference type="SUPFAM" id="SSF81345">
    <property type="entry name" value="ABC transporter involved in vitamin B12 uptake, BtuC"/>
    <property type="match status" value="1"/>
</dbReference>
<evidence type="ECO:0000313" key="10">
    <source>
        <dbReference type="Proteomes" id="UP000476332"/>
    </source>
</evidence>
<evidence type="ECO:0000256" key="5">
    <source>
        <dbReference type="ARBA" id="ARBA00022692"/>
    </source>
</evidence>
<evidence type="ECO:0000256" key="6">
    <source>
        <dbReference type="ARBA" id="ARBA00022989"/>
    </source>
</evidence>
<dbReference type="GO" id="GO:0005886">
    <property type="term" value="C:plasma membrane"/>
    <property type="evidence" value="ECO:0007669"/>
    <property type="project" value="UniProtKB-SubCell"/>
</dbReference>
<dbReference type="AlphaFoldDB" id="A0A6L9MH52"/>
<dbReference type="FunFam" id="1.10.3470.10:FF:000001">
    <property type="entry name" value="Vitamin B12 ABC transporter permease BtuC"/>
    <property type="match status" value="1"/>
</dbReference>
<keyword evidence="4" id="KW-1003">Cell membrane</keyword>
<protein>
    <submittedName>
        <fullName evidence="9">Iron chelate uptake ABC transporter family permease subunit</fullName>
    </submittedName>
</protein>
<sequence length="353" mass="36741">MSHKHLVHGSRHAILHHLGWVVAALCLLLLCVMALAVSIGAVSIPLDVVSGVVANRLVPDLVPVTWSAGRENIVWEVRLPRVILGAIIGASLALVGAALQSVTRNPLADPHLLGISSGAALGAIIVLLHTGLFLGPVTVPLFAFAGALATTALVVVIANTVQATNASRLVLTGVAVSFIITSAGSLGIFLGDPRAAHTVIFWMLGGLGLAQWSQLPYPLAALFLCGAWLLLQASQFNAMTLGDESATTLGVPASRFRMVVFVVCAILTGTAVAFSGVISFVGLMIPHVVRMIVGGDYRRVLPLTALVGAIFLILADLVARLVIPPQDVPIGIITGLAGGIFFIALMWRNARMG</sequence>
<feature type="transmembrane region" description="Helical" evidence="8">
    <location>
        <begin position="169"/>
        <end position="189"/>
    </location>
</feature>
<reference evidence="9 10" key="1">
    <citation type="submission" date="2020-01" db="EMBL/GenBank/DDBJ databases">
        <title>Genomes of bacteria type strains.</title>
        <authorList>
            <person name="Chen J."/>
            <person name="Zhu S."/>
            <person name="Chen J."/>
        </authorList>
    </citation>
    <scope>NUCLEOTIDE SEQUENCE [LARGE SCALE GENOMIC DNA]</scope>
    <source>
        <strain evidence="9 10">KCTC 52919</strain>
    </source>
</reference>
<keyword evidence="6 8" id="KW-1133">Transmembrane helix</keyword>
<keyword evidence="5 8" id="KW-0812">Transmembrane</keyword>
<evidence type="ECO:0000256" key="2">
    <source>
        <dbReference type="ARBA" id="ARBA00007935"/>
    </source>
</evidence>
<feature type="transmembrane region" description="Helical" evidence="8">
    <location>
        <begin position="82"/>
        <end position="99"/>
    </location>
</feature>
<name>A0A6L9MH52_9HYPH</name>
<dbReference type="PANTHER" id="PTHR30472:SF67">
    <property type="entry name" value="PERMEASE OF ABC TRANSPORTER-RELATED"/>
    <property type="match status" value="1"/>
</dbReference>
<feature type="transmembrane region" description="Helical" evidence="8">
    <location>
        <begin position="258"/>
        <end position="288"/>
    </location>
</feature>